<protein>
    <submittedName>
        <fullName evidence="1">Uncharacterized protein</fullName>
    </submittedName>
</protein>
<dbReference type="AlphaFoldDB" id="F5VFV7"/>
<reference evidence="1 2" key="1">
    <citation type="journal article" date="2011" name="J. Bacteriol.">
        <title>Genome Sequence of Lactobacillus salivarius NIAS840, Isolated from Chicken Intestine.</title>
        <authorList>
            <person name="Ham J.S."/>
            <person name="Kim H.W."/>
            <person name="Seol K.H."/>
            <person name="Jang A."/>
            <person name="Jeong S.G."/>
            <person name="Oh M.H."/>
            <person name="Kim D.H."/>
            <person name="Kang D.K."/>
            <person name="Kim G.B."/>
            <person name="Cha C.J."/>
        </authorList>
    </citation>
    <scope>NUCLEOTIDE SEQUENCE [LARGE SCALE GENOMIC DNA]</scope>
    <source>
        <strain evidence="1 2">NIAS840</strain>
    </source>
</reference>
<comment type="caution">
    <text evidence="1">The sequence shown here is derived from an EMBL/GenBank/DDBJ whole genome shotgun (WGS) entry which is preliminary data.</text>
</comment>
<sequence>MKYVFKEYDLEKVDLKVLLERYIKELISKETSVKELAMSKETVYKLKRAYDTKECIEYLLELETYDCDSELKARINNYGIKEVFAKLYSDESDIVNIYLAERFYGWYSDDWLEEILEDLQDVLPLDESEL</sequence>
<dbReference type="Proteomes" id="UP000006227">
    <property type="component" value="Unassembled WGS sequence"/>
</dbReference>
<dbReference type="PATRIC" id="fig|1029822.3.peg.1673"/>
<organism evidence="1 2">
    <name type="scientific">Ligilactobacillus salivarius NIAS840</name>
    <dbReference type="NCBI Taxonomy" id="1029822"/>
    <lineage>
        <taxon>Bacteria</taxon>
        <taxon>Bacillati</taxon>
        <taxon>Bacillota</taxon>
        <taxon>Bacilli</taxon>
        <taxon>Lactobacillales</taxon>
        <taxon>Lactobacillaceae</taxon>
        <taxon>Ligilactobacillus</taxon>
    </lineage>
</organism>
<gene>
    <name evidence="1" type="ORF">NIAS840_01677</name>
</gene>
<dbReference type="EMBL" id="AFMN01000002">
    <property type="protein sequence ID" value="EGL98246.1"/>
    <property type="molecule type" value="Genomic_DNA"/>
</dbReference>
<evidence type="ECO:0000313" key="2">
    <source>
        <dbReference type="Proteomes" id="UP000006227"/>
    </source>
</evidence>
<name>F5VFV7_9LACO</name>
<accession>F5VFV7</accession>
<proteinExistence type="predicted"/>
<evidence type="ECO:0000313" key="1">
    <source>
        <dbReference type="EMBL" id="EGL98246.1"/>
    </source>
</evidence>
<dbReference type="RefSeq" id="WP_004563943.1">
    <property type="nucleotide sequence ID" value="NZ_AFMN01000002.1"/>
</dbReference>